<protein>
    <submittedName>
        <fullName evidence="2">Uncharacterized protein</fullName>
    </submittedName>
</protein>
<reference evidence="2" key="1">
    <citation type="journal article" date="2014" name="Int. J. Syst. Evol. Microbiol.">
        <title>Complete genome sequence of Corynebacterium casei LMG S-19264T (=DSM 44701T), isolated from a smear-ripened cheese.</title>
        <authorList>
            <consortium name="US DOE Joint Genome Institute (JGI-PGF)"/>
            <person name="Walter F."/>
            <person name="Albersmeier A."/>
            <person name="Kalinowski J."/>
            <person name="Ruckert C."/>
        </authorList>
    </citation>
    <scope>NUCLEOTIDE SEQUENCE</scope>
    <source>
        <strain evidence="2">JCM 4633</strain>
    </source>
</reference>
<feature type="compositionally biased region" description="Basic and acidic residues" evidence="1">
    <location>
        <begin position="551"/>
        <end position="563"/>
    </location>
</feature>
<comment type="caution">
    <text evidence="2">The sequence shown here is derived from an EMBL/GenBank/DDBJ whole genome shotgun (WGS) entry which is preliminary data.</text>
</comment>
<dbReference type="Proteomes" id="UP000646244">
    <property type="component" value="Unassembled WGS sequence"/>
</dbReference>
<evidence type="ECO:0000313" key="2">
    <source>
        <dbReference type="EMBL" id="GHC74441.1"/>
    </source>
</evidence>
<gene>
    <name evidence="2" type="ORF">GCM10010507_62280</name>
</gene>
<dbReference type="EMBL" id="BMVB01000047">
    <property type="protein sequence ID" value="GHC74441.1"/>
    <property type="molecule type" value="Genomic_DNA"/>
</dbReference>
<feature type="compositionally biased region" description="Gly residues" evidence="1">
    <location>
        <begin position="476"/>
        <end position="501"/>
    </location>
</feature>
<sequence length="753" mass="79818">MSDKELIVPSGIPQFIGNLGTLETDTKALTADAKLFRSSGAAVHSSFQGLSACYKAPEAEKLFATTKPVETKSDAFADDLEKVASALSSYASTVKPLATRLGNLKDEAIAFVSSIEGDDHWRRDQKKVDHNNNLWNSVNATVAAFHDAERACHDKIVALVNGTPLIPDDGTHKQNMYGYRASDLAHAEKTPWGSKANREYTGLAWLGHQVKSFVWDGFIVDGVWGTVKGLGTLVGTEGWDKAGQAWTGLGKLATGLVISASPLGTAFWTLPDDKLPRWVRDSRTTVKETGKALVAYDQWGKNPARAAGGVSFNVLTTVFTGGSGAAAKGGALARTASVLGKAGRIVDPMTYVGKAAKFGYVKVGDLMSGLKNLRAGSTFHLADEAFKIPGDAATSALPKRPAGLPEDVATFLDRNDKPVYMDKKTGALYDEHGKELQPAKDVKKELSAEERAAEATSHRPEARARQDDALVTAGVRNGGGEATASAGGHGGAGGHAPGGGAAPTPSAATGGHSAGGHGAGSDFQHAPHDHDSPKETHHSSVDSGDSGHGPAVDRPDSHHETPGDHTATADTDPAHTMRDYTPPHEDPKSKIPVPPKEHGDIVLSTGDHVYHEPNLTTIGYDTMTQLNRDLTARLEGYHDVVVHGNDKGFFMPGRKNAMGVDFPPGEVHATHIVEAIRNNPSYRGEPIRLISCHTGRVKEGISDIPAAQQVANDLGVPVMAPTDEVGIYPSRGKGQVPEVQNDGYWRTFLPMAR</sequence>
<feature type="compositionally biased region" description="Basic and acidic residues" evidence="1">
    <location>
        <begin position="430"/>
        <end position="468"/>
    </location>
</feature>
<evidence type="ECO:0000313" key="3">
    <source>
        <dbReference type="Proteomes" id="UP000646244"/>
    </source>
</evidence>
<feature type="compositionally biased region" description="Low complexity" evidence="1">
    <location>
        <begin position="502"/>
        <end position="511"/>
    </location>
</feature>
<proteinExistence type="predicted"/>
<dbReference type="AlphaFoldDB" id="A0A918U2G3"/>
<feature type="compositionally biased region" description="Basic and acidic residues" evidence="1">
    <location>
        <begin position="572"/>
        <end position="598"/>
    </location>
</feature>
<accession>A0A918U2G3</accession>
<dbReference type="RefSeq" id="WP_229845277.1">
    <property type="nucleotide sequence ID" value="NZ_BMVB01000047.1"/>
</dbReference>
<evidence type="ECO:0000256" key="1">
    <source>
        <dbReference type="SAM" id="MobiDB-lite"/>
    </source>
</evidence>
<organism evidence="2 3">
    <name type="scientific">Streptomyces cinnamoneus</name>
    <name type="common">Streptoverticillium cinnamoneum</name>
    <dbReference type="NCBI Taxonomy" id="53446"/>
    <lineage>
        <taxon>Bacteria</taxon>
        <taxon>Bacillati</taxon>
        <taxon>Actinomycetota</taxon>
        <taxon>Actinomycetes</taxon>
        <taxon>Kitasatosporales</taxon>
        <taxon>Streptomycetaceae</taxon>
        <taxon>Streptomyces</taxon>
        <taxon>Streptomyces cinnamoneus group</taxon>
    </lineage>
</organism>
<name>A0A918U2G3_STRCJ</name>
<feature type="region of interest" description="Disordered" evidence="1">
    <location>
        <begin position="430"/>
        <end position="598"/>
    </location>
</feature>
<reference evidence="2" key="2">
    <citation type="submission" date="2020-09" db="EMBL/GenBank/DDBJ databases">
        <authorList>
            <person name="Sun Q."/>
            <person name="Ohkuma M."/>
        </authorList>
    </citation>
    <scope>NUCLEOTIDE SEQUENCE</scope>
    <source>
        <strain evidence="2">JCM 4633</strain>
    </source>
</reference>
<feature type="compositionally biased region" description="Basic and acidic residues" evidence="1">
    <location>
        <begin position="525"/>
        <end position="540"/>
    </location>
</feature>